<proteinExistence type="inferred from homology"/>
<reference evidence="9" key="1">
    <citation type="submission" date="2020-10" db="EMBL/GenBank/DDBJ databases">
        <authorList>
            <person name="Gilroy R."/>
        </authorList>
    </citation>
    <scope>NUCLEOTIDE SEQUENCE</scope>
    <source>
        <strain evidence="9">CHK158-818</strain>
    </source>
</reference>
<dbReference type="EMBL" id="DVNA01000203">
    <property type="protein sequence ID" value="HIU55903.1"/>
    <property type="molecule type" value="Genomic_DNA"/>
</dbReference>
<keyword evidence="4 7" id="KW-0812">Transmembrane</keyword>
<dbReference type="GO" id="GO:0005886">
    <property type="term" value="C:plasma membrane"/>
    <property type="evidence" value="ECO:0007669"/>
    <property type="project" value="UniProtKB-SubCell"/>
</dbReference>
<comment type="similarity">
    <text evidence="2">Belongs to the MgtC/SapB family.</text>
</comment>
<gene>
    <name evidence="9" type="ORF">IAB03_08885</name>
</gene>
<feature type="transmembrane region" description="Helical" evidence="7">
    <location>
        <begin position="109"/>
        <end position="142"/>
    </location>
</feature>
<dbReference type="Pfam" id="PF02308">
    <property type="entry name" value="MgtC"/>
    <property type="match status" value="1"/>
</dbReference>
<evidence type="ECO:0000313" key="9">
    <source>
        <dbReference type="EMBL" id="HIU55903.1"/>
    </source>
</evidence>
<name>A0A9D1M8P4_9BACT</name>
<evidence type="ECO:0000256" key="3">
    <source>
        <dbReference type="ARBA" id="ARBA00022475"/>
    </source>
</evidence>
<evidence type="ECO:0000259" key="8">
    <source>
        <dbReference type="Pfam" id="PF02308"/>
    </source>
</evidence>
<keyword evidence="3" id="KW-1003">Cell membrane</keyword>
<evidence type="ECO:0000256" key="5">
    <source>
        <dbReference type="ARBA" id="ARBA00022989"/>
    </source>
</evidence>
<dbReference type="InterPro" id="IPR049177">
    <property type="entry name" value="MgtC_SapB_SrpB_YhiD_N"/>
</dbReference>
<comment type="caution">
    <text evidence="9">The sequence shown here is derived from an EMBL/GenBank/DDBJ whole genome shotgun (WGS) entry which is preliminary data.</text>
</comment>
<feature type="domain" description="MgtC/SapB/SrpB/YhiD N-terminal" evidence="8">
    <location>
        <begin position="23"/>
        <end position="148"/>
    </location>
</feature>
<dbReference type="InterPro" id="IPR003416">
    <property type="entry name" value="MgtC/SapB/SrpB/YhiD_fam"/>
</dbReference>
<evidence type="ECO:0000256" key="6">
    <source>
        <dbReference type="ARBA" id="ARBA00023136"/>
    </source>
</evidence>
<protein>
    <submittedName>
        <fullName evidence="9">MgtC/SapB family protein</fullName>
    </submittedName>
</protein>
<evidence type="ECO:0000256" key="4">
    <source>
        <dbReference type="ARBA" id="ARBA00022692"/>
    </source>
</evidence>
<dbReference type="AlphaFoldDB" id="A0A9D1M8P4"/>
<reference evidence="9" key="2">
    <citation type="journal article" date="2021" name="PeerJ">
        <title>Extensive microbial diversity within the chicken gut microbiome revealed by metagenomics and culture.</title>
        <authorList>
            <person name="Gilroy R."/>
            <person name="Ravi A."/>
            <person name="Getino M."/>
            <person name="Pursley I."/>
            <person name="Horton D.L."/>
            <person name="Alikhan N.F."/>
            <person name="Baker D."/>
            <person name="Gharbi K."/>
            <person name="Hall N."/>
            <person name="Watson M."/>
            <person name="Adriaenssens E.M."/>
            <person name="Foster-Nyarko E."/>
            <person name="Jarju S."/>
            <person name="Secka A."/>
            <person name="Antonio M."/>
            <person name="Oren A."/>
            <person name="Chaudhuri R.R."/>
            <person name="La Ragione R."/>
            <person name="Hildebrand F."/>
            <person name="Pallen M.J."/>
        </authorList>
    </citation>
    <scope>NUCLEOTIDE SEQUENCE</scope>
    <source>
        <strain evidence="9">CHK158-818</strain>
    </source>
</reference>
<feature type="transmembrane region" description="Helical" evidence="7">
    <location>
        <begin position="20"/>
        <end position="36"/>
    </location>
</feature>
<keyword evidence="6 7" id="KW-0472">Membrane</keyword>
<comment type="subcellular location">
    <subcellularLocation>
        <location evidence="1">Cell membrane</location>
        <topology evidence="1">Multi-pass membrane protein</topology>
    </subcellularLocation>
</comment>
<dbReference type="Proteomes" id="UP000824112">
    <property type="component" value="Unassembled WGS sequence"/>
</dbReference>
<sequence length="236" mass="26013">MYEHLIESINSSEISLESSIFKLFLSLVLGGIVGIERKRKGQMAGVRTFALICMGSTLAMIVSAYIPIIYNLKVGDPARVAAQVISGVGFLGAGAILQNKGSIRGLTTAAGIWIVAALGLAIGVGLYWIAIITTAFILFTLIRLERYEHQVMSERSAKSIQIVVRSLKINTVDMSQIFKNYNIAVHDILLEYNYETQTAIITFDVLVKKSTDFEALFSEMKSVYPLISVQLRNEIN</sequence>
<organism evidence="9 10">
    <name type="scientific">Candidatus Gallibacteroides avistercoris</name>
    <dbReference type="NCBI Taxonomy" id="2840833"/>
    <lineage>
        <taxon>Bacteria</taxon>
        <taxon>Pseudomonadati</taxon>
        <taxon>Bacteroidota</taxon>
        <taxon>Bacteroidia</taxon>
        <taxon>Bacteroidales</taxon>
        <taxon>Bacteroidaceae</taxon>
        <taxon>Bacteroidaceae incertae sedis</taxon>
        <taxon>Candidatus Gallibacteroides</taxon>
    </lineage>
</organism>
<dbReference type="PANTHER" id="PTHR33778">
    <property type="entry name" value="PROTEIN MGTC"/>
    <property type="match status" value="1"/>
</dbReference>
<feature type="transmembrane region" description="Helical" evidence="7">
    <location>
        <begin position="80"/>
        <end position="97"/>
    </location>
</feature>
<evidence type="ECO:0000313" key="10">
    <source>
        <dbReference type="Proteomes" id="UP000824112"/>
    </source>
</evidence>
<evidence type="ECO:0000256" key="7">
    <source>
        <dbReference type="SAM" id="Phobius"/>
    </source>
</evidence>
<evidence type="ECO:0000256" key="1">
    <source>
        <dbReference type="ARBA" id="ARBA00004651"/>
    </source>
</evidence>
<feature type="transmembrane region" description="Helical" evidence="7">
    <location>
        <begin position="48"/>
        <end position="68"/>
    </location>
</feature>
<dbReference type="PRINTS" id="PR01837">
    <property type="entry name" value="MGTCSAPBPROT"/>
</dbReference>
<accession>A0A9D1M8P4</accession>
<keyword evidence="5 7" id="KW-1133">Transmembrane helix</keyword>
<evidence type="ECO:0000256" key="2">
    <source>
        <dbReference type="ARBA" id="ARBA00009298"/>
    </source>
</evidence>
<dbReference type="PANTHER" id="PTHR33778:SF1">
    <property type="entry name" value="MAGNESIUM TRANSPORTER YHID-RELATED"/>
    <property type="match status" value="1"/>
</dbReference>